<dbReference type="Proteomes" id="UP000095280">
    <property type="component" value="Unplaced"/>
</dbReference>
<dbReference type="WBParaSite" id="maker-unitig_28709-snap-gene-0.1-mRNA-1">
    <property type="protein sequence ID" value="maker-unitig_28709-snap-gene-0.1-mRNA-1"/>
    <property type="gene ID" value="maker-unitig_28709-snap-gene-0.1"/>
</dbReference>
<name>A0A1I8FBX9_9PLAT</name>
<feature type="compositionally biased region" description="Low complexity" evidence="1">
    <location>
        <begin position="116"/>
        <end position="129"/>
    </location>
</feature>
<sequence length="198" mass="21501">PPATSSHARQASDLSQLTIDTGTSGDIRMATTPPRPTRPNRVAARCRTAKATETMPTRRKPKMKRREELPPIPSALERTLKLRKSGFEELGLVIAAGGKGTKRLRGDGSPAGQRGPLAAAPSSQATTSPPSIPSRCVAWTVIYIPRRDDAEVHLQSMQFATDRKPKSSLPTSRSSDCRENLEILKLETCETGAILTEY</sequence>
<evidence type="ECO:0000313" key="3">
    <source>
        <dbReference type="WBParaSite" id="maker-unitig_28709-snap-gene-0.1-mRNA-1"/>
    </source>
</evidence>
<evidence type="ECO:0000313" key="2">
    <source>
        <dbReference type="Proteomes" id="UP000095280"/>
    </source>
</evidence>
<evidence type="ECO:0000256" key="1">
    <source>
        <dbReference type="SAM" id="MobiDB-lite"/>
    </source>
</evidence>
<protein>
    <submittedName>
        <fullName evidence="3">Serine/threonine-protein kinase</fullName>
    </submittedName>
</protein>
<reference evidence="3" key="1">
    <citation type="submission" date="2016-11" db="UniProtKB">
        <authorList>
            <consortium name="WormBaseParasite"/>
        </authorList>
    </citation>
    <scope>IDENTIFICATION</scope>
</reference>
<feature type="region of interest" description="Disordered" evidence="1">
    <location>
        <begin position="1"/>
        <end position="70"/>
    </location>
</feature>
<accession>A0A1I8FBX9</accession>
<proteinExistence type="predicted"/>
<feature type="region of interest" description="Disordered" evidence="1">
    <location>
        <begin position="99"/>
        <end position="132"/>
    </location>
</feature>
<feature type="compositionally biased region" description="Polar residues" evidence="1">
    <location>
        <begin position="1"/>
        <end position="24"/>
    </location>
</feature>
<keyword evidence="2" id="KW-1185">Reference proteome</keyword>
<organism evidence="2 3">
    <name type="scientific">Macrostomum lignano</name>
    <dbReference type="NCBI Taxonomy" id="282301"/>
    <lineage>
        <taxon>Eukaryota</taxon>
        <taxon>Metazoa</taxon>
        <taxon>Spiralia</taxon>
        <taxon>Lophotrochozoa</taxon>
        <taxon>Platyhelminthes</taxon>
        <taxon>Rhabditophora</taxon>
        <taxon>Macrostomorpha</taxon>
        <taxon>Macrostomida</taxon>
        <taxon>Macrostomidae</taxon>
        <taxon>Macrostomum</taxon>
    </lineage>
</organism>
<dbReference type="AlphaFoldDB" id="A0A1I8FBX9"/>